<evidence type="ECO:0000313" key="2">
    <source>
        <dbReference type="EMBL" id="CAH2090515.1"/>
    </source>
</evidence>
<evidence type="ECO:0000313" key="3">
    <source>
        <dbReference type="Proteomes" id="UP001153954"/>
    </source>
</evidence>
<feature type="compositionally biased region" description="Basic and acidic residues" evidence="1">
    <location>
        <begin position="798"/>
        <end position="808"/>
    </location>
</feature>
<feature type="region of interest" description="Disordered" evidence="1">
    <location>
        <begin position="522"/>
        <end position="557"/>
    </location>
</feature>
<keyword evidence="3" id="KW-1185">Reference proteome</keyword>
<feature type="compositionally biased region" description="Basic and acidic residues" evidence="1">
    <location>
        <begin position="402"/>
        <end position="412"/>
    </location>
</feature>
<feature type="region of interest" description="Disordered" evidence="1">
    <location>
        <begin position="390"/>
        <end position="412"/>
    </location>
</feature>
<organism evidence="2 3">
    <name type="scientific">Euphydryas editha</name>
    <name type="common">Edith's checkerspot</name>
    <dbReference type="NCBI Taxonomy" id="104508"/>
    <lineage>
        <taxon>Eukaryota</taxon>
        <taxon>Metazoa</taxon>
        <taxon>Ecdysozoa</taxon>
        <taxon>Arthropoda</taxon>
        <taxon>Hexapoda</taxon>
        <taxon>Insecta</taxon>
        <taxon>Pterygota</taxon>
        <taxon>Neoptera</taxon>
        <taxon>Endopterygota</taxon>
        <taxon>Lepidoptera</taxon>
        <taxon>Glossata</taxon>
        <taxon>Ditrysia</taxon>
        <taxon>Papilionoidea</taxon>
        <taxon>Nymphalidae</taxon>
        <taxon>Nymphalinae</taxon>
        <taxon>Euphydryas</taxon>
    </lineage>
</organism>
<dbReference type="EMBL" id="CAKOGL010000009">
    <property type="protein sequence ID" value="CAH2090515.1"/>
    <property type="molecule type" value="Genomic_DNA"/>
</dbReference>
<feature type="region of interest" description="Disordered" evidence="1">
    <location>
        <begin position="159"/>
        <end position="369"/>
    </location>
</feature>
<feature type="compositionally biased region" description="Basic residues" evidence="1">
    <location>
        <begin position="689"/>
        <end position="698"/>
    </location>
</feature>
<gene>
    <name evidence="2" type="ORF">EEDITHA_LOCUS6463</name>
</gene>
<feature type="compositionally biased region" description="Basic and acidic residues" evidence="1">
    <location>
        <begin position="777"/>
        <end position="790"/>
    </location>
</feature>
<evidence type="ECO:0000256" key="1">
    <source>
        <dbReference type="SAM" id="MobiDB-lite"/>
    </source>
</evidence>
<feature type="compositionally biased region" description="Low complexity" evidence="1">
    <location>
        <begin position="471"/>
        <end position="480"/>
    </location>
</feature>
<feature type="region of interest" description="Disordered" evidence="1">
    <location>
        <begin position="654"/>
        <end position="753"/>
    </location>
</feature>
<protein>
    <submittedName>
        <fullName evidence="2">Uncharacterized protein</fullName>
    </submittedName>
</protein>
<feature type="compositionally biased region" description="Basic and acidic residues" evidence="1">
    <location>
        <begin position="676"/>
        <end position="688"/>
    </location>
</feature>
<proteinExistence type="predicted"/>
<comment type="caution">
    <text evidence="2">The sequence shown here is derived from an EMBL/GenBank/DDBJ whole genome shotgun (WGS) entry which is preliminary data.</text>
</comment>
<feature type="compositionally biased region" description="Polar residues" evidence="1">
    <location>
        <begin position="327"/>
        <end position="344"/>
    </location>
</feature>
<feature type="compositionally biased region" description="Basic and acidic residues" evidence="1">
    <location>
        <begin position="547"/>
        <end position="557"/>
    </location>
</feature>
<feature type="region of interest" description="Disordered" evidence="1">
    <location>
        <begin position="767"/>
        <end position="859"/>
    </location>
</feature>
<dbReference type="AlphaFoldDB" id="A0AAU9U171"/>
<accession>A0AAU9U171</accession>
<feature type="compositionally biased region" description="Basic residues" evidence="1">
    <location>
        <begin position="524"/>
        <end position="546"/>
    </location>
</feature>
<sequence>MADAAPVCDVLREAMEYLSKLGSNLRVRSESLKEKRLRKEKLKNVHAVQKAAGKVLLICELSKKSIENVEVGVKKILTQIDASQASVDCDGKSIEKSGTSNDIKYEYFEYESRKLKMRDKVNIKHYTSVKVLAKPMSTLMQEKYPVYYKCKLYRLRKKERKDKEEPKSIDSNNVNSDNNFTVNEVYNTDKQDDLSKGHNSSEDKKSLDECDVHSAKKDKDISNNERNETYESSHTEGLRKKIKDKDNGQNQCSVSEKRKKFKHIKVFDSSDSETETHGKNVQENKEKTISDPDIKKSVKDCNETNKEGINKNETEGDDNLEKKHSKVSTTSEKNNDQVYTSNDVQDSRRESDQDESELQNEVHTCMPKDNDITLQAIELNNSSTIVQDDIRDNTEEISGNKNETRNTDDKIEYQSNYNEHSPEMNIEKESICAEEINESTDNSTKREDCLNKVEEDEKDRTACDVSKPTLENENSQSSNESKPFIKCVNINKLLRKDKLPKTNVSLIEITDSDSDKEKDLDFKKYRHKGKSKLNKSKSKLNKRHKRDSACSDKDANKTDDEDYWIQKRKEVKLFKPKKFVINVTQLPKFTLKYLHKNNLRKITQNGLVICEAPMETENENQSEDKSNKTADINTVKNALLNESDTDNVDRSKHALLNDSDSENNTKDSQNGLHSSKNQENRSSDCEKVRSRKNSKSKSRSNTPPSSKDIGDNNLDNNKIKSALLYDSTDDSKTPTKKRKILSDELSPPRSKRKHIMESMHAKKMLLTYSSSSDTDDEQLRNALKEIRDTLLKGNSSDEDNHEKEKESENTSEQCAVEPSEKEQEDLASDNNTSVKDTNSQVDENIEEKSNTCSEKVRSQ</sequence>
<feature type="compositionally biased region" description="Basic and acidic residues" evidence="1">
    <location>
        <begin position="187"/>
        <end position="247"/>
    </location>
</feature>
<name>A0AAU9U171_EUPED</name>
<feature type="compositionally biased region" description="Basic and acidic residues" evidence="1">
    <location>
        <begin position="274"/>
        <end position="322"/>
    </location>
</feature>
<feature type="compositionally biased region" description="Polar residues" evidence="1">
    <location>
        <begin position="666"/>
        <end position="675"/>
    </location>
</feature>
<dbReference type="Proteomes" id="UP001153954">
    <property type="component" value="Unassembled WGS sequence"/>
</dbReference>
<feature type="compositionally biased region" description="Polar residues" evidence="1">
    <location>
        <begin position="828"/>
        <end position="842"/>
    </location>
</feature>
<feature type="region of interest" description="Disordered" evidence="1">
    <location>
        <begin position="436"/>
        <end position="480"/>
    </location>
</feature>
<feature type="compositionally biased region" description="Low complexity" evidence="1">
    <location>
        <begin position="170"/>
        <end position="183"/>
    </location>
</feature>
<feature type="compositionally biased region" description="Basic and acidic residues" evidence="1">
    <location>
        <begin position="846"/>
        <end position="859"/>
    </location>
</feature>
<reference evidence="2" key="1">
    <citation type="submission" date="2022-03" db="EMBL/GenBank/DDBJ databases">
        <authorList>
            <person name="Tunstrom K."/>
        </authorList>
    </citation>
    <scope>NUCLEOTIDE SEQUENCE</scope>
</reference>
<feature type="compositionally biased region" description="Basic and acidic residues" evidence="1">
    <location>
        <begin position="443"/>
        <end position="462"/>
    </location>
</feature>